<dbReference type="PANTHER" id="PTHR43877:SF1">
    <property type="entry name" value="ACETYLTRANSFERASE"/>
    <property type="match status" value="1"/>
</dbReference>
<keyword evidence="1" id="KW-0808">Transferase</keyword>
<dbReference type="GO" id="GO:0016747">
    <property type="term" value="F:acyltransferase activity, transferring groups other than amino-acyl groups"/>
    <property type="evidence" value="ECO:0007669"/>
    <property type="project" value="InterPro"/>
</dbReference>
<proteinExistence type="predicted"/>
<dbReference type="InterPro" id="IPR000182">
    <property type="entry name" value="GNAT_dom"/>
</dbReference>
<accession>A0A6J6ZPY3</accession>
<dbReference type="SUPFAM" id="SSF55729">
    <property type="entry name" value="Acyl-CoA N-acyltransferases (Nat)"/>
    <property type="match status" value="1"/>
</dbReference>
<organism evidence="4">
    <name type="scientific">freshwater metagenome</name>
    <dbReference type="NCBI Taxonomy" id="449393"/>
    <lineage>
        <taxon>unclassified sequences</taxon>
        <taxon>metagenomes</taxon>
        <taxon>ecological metagenomes</taxon>
    </lineage>
</organism>
<protein>
    <submittedName>
        <fullName evidence="4">Unannotated protein</fullName>
    </submittedName>
</protein>
<dbReference type="CDD" id="cd04301">
    <property type="entry name" value="NAT_SF"/>
    <property type="match status" value="1"/>
</dbReference>
<dbReference type="EMBL" id="CAFABK010000005">
    <property type="protein sequence ID" value="CAB4822076.1"/>
    <property type="molecule type" value="Genomic_DNA"/>
</dbReference>
<sequence>MRLEIREIQPSEFAAVGDLCVQAYEAGGHLEPGSPYAETIRDVAHRSTAAAVLVAERGGQIVGTVSLCSPGTSYAEICQPGELEFRFLAVAPKNWGQGVGEKLVRECEARGRVVATQLVICVIDINIGGHRFYEKLGFDRLPERDWEPRPGINLHAYRKML</sequence>
<dbReference type="PROSITE" id="PS51186">
    <property type="entry name" value="GNAT"/>
    <property type="match status" value="1"/>
</dbReference>
<dbReference type="Gene3D" id="3.40.630.30">
    <property type="match status" value="1"/>
</dbReference>
<keyword evidence="2" id="KW-0012">Acyltransferase</keyword>
<gene>
    <name evidence="4" type="ORF">UFOPK3204_00219</name>
</gene>
<evidence type="ECO:0000259" key="3">
    <source>
        <dbReference type="PROSITE" id="PS51186"/>
    </source>
</evidence>
<evidence type="ECO:0000256" key="2">
    <source>
        <dbReference type="ARBA" id="ARBA00023315"/>
    </source>
</evidence>
<dbReference type="InterPro" id="IPR016181">
    <property type="entry name" value="Acyl_CoA_acyltransferase"/>
</dbReference>
<name>A0A6J6ZPY3_9ZZZZ</name>
<dbReference type="PANTHER" id="PTHR43877">
    <property type="entry name" value="AMINOALKYLPHOSPHONATE N-ACETYLTRANSFERASE-RELATED-RELATED"/>
    <property type="match status" value="1"/>
</dbReference>
<reference evidence="4" key="1">
    <citation type="submission" date="2020-05" db="EMBL/GenBank/DDBJ databases">
        <authorList>
            <person name="Chiriac C."/>
            <person name="Salcher M."/>
            <person name="Ghai R."/>
            <person name="Kavagutti S V."/>
        </authorList>
    </citation>
    <scope>NUCLEOTIDE SEQUENCE</scope>
</reference>
<evidence type="ECO:0000256" key="1">
    <source>
        <dbReference type="ARBA" id="ARBA00022679"/>
    </source>
</evidence>
<evidence type="ECO:0000313" key="4">
    <source>
        <dbReference type="EMBL" id="CAB4822076.1"/>
    </source>
</evidence>
<dbReference type="Pfam" id="PF00583">
    <property type="entry name" value="Acetyltransf_1"/>
    <property type="match status" value="1"/>
</dbReference>
<feature type="domain" description="N-acetyltransferase" evidence="3">
    <location>
        <begin position="3"/>
        <end position="161"/>
    </location>
</feature>
<dbReference type="AlphaFoldDB" id="A0A6J6ZPY3"/>
<dbReference type="InterPro" id="IPR050832">
    <property type="entry name" value="Bact_Acetyltransf"/>
</dbReference>